<dbReference type="AlphaFoldDB" id="A0A1H4AI71"/>
<name>A0A1H4AI71_9BACT</name>
<dbReference type="STRING" id="37625.SAMN05660420_01852"/>
<dbReference type="InterPro" id="IPR010388">
    <property type="entry name" value="Anaerobic_Co-chelatase"/>
</dbReference>
<proteinExistence type="predicted"/>
<protein>
    <submittedName>
        <fullName evidence="3">Sirohydrochlorin cobaltochelatase</fullName>
    </submittedName>
</protein>
<dbReference type="EMBL" id="FNQN01000005">
    <property type="protein sequence ID" value="SEA35636.1"/>
    <property type="molecule type" value="Genomic_DNA"/>
</dbReference>
<organism evidence="3 4">
    <name type="scientific">Desulfuromusa kysingii</name>
    <dbReference type="NCBI Taxonomy" id="37625"/>
    <lineage>
        <taxon>Bacteria</taxon>
        <taxon>Pseudomonadati</taxon>
        <taxon>Thermodesulfobacteriota</taxon>
        <taxon>Desulfuromonadia</taxon>
        <taxon>Desulfuromonadales</taxon>
        <taxon>Geopsychrobacteraceae</taxon>
        <taxon>Desulfuromusa</taxon>
    </lineage>
</organism>
<dbReference type="PIRSF" id="PIRSF033579">
    <property type="entry name" value="Anaer_Co_chel"/>
    <property type="match status" value="1"/>
</dbReference>
<dbReference type="GO" id="GO:0019251">
    <property type="term" value="P:anaerobic cobalamin biosynthetic process"/>
    <property type="evidence" value="ECO:0007669"/>
    <property type="project" value="InterPro"/>
</dbReference>
<dbReference type="Gene3D" id="3.40.50.1400">
    <property type="match status" value="2"/>
</dbReference>
<dbReference type="SUPFAM" id="SSF53800">
    <property type="entry name" value="Chelatase"/>
    <property type="match status" value="1"/>
</dbReference>
<evidence type="ECO:0000256" key="2">
    <source>
        <dbReference type="PIRSR" id="PIRSR033579-3"/>
    </source>
</evidence>
<dbReference type="GO" id="GO:0046872">
    <property type="term" value="F:metal ion binding"/>
    <property type="evidence" value="ECO:0007669"/>
    <property type="project" value="UniProtKB-KW"/>
</dbReference>
<evidence type="ECO:0000256" key="1">
    <source>
        <dbReference type="PIRSR" id="PIRSR033579-1"/>
    </source>
</evidence>
<feature type="active site" description="Proton acceptor" evidence="1">
    <location>
        <position position="151"/>
    </location>
</feature>
<accession>A0A1H4AI71</accession>
<dbReference type="Pfam" id="PF06180">
    <property type="entry name" value="CbiK"/>
    <property type="match status" value="1"/>
</dbReference>
<evidence type="ECO:0000313" key="4">
    <source>
        <dbReference type="Proteomes" id="UP000199409"/>
    </source>
</evidence>
<feature type="binding site" evidence="2">
    <location>
        <position position="183"/>
    </location>
    <ligand>
        <name>Co(2+)</name>
        <dbReference type="ChEBI" id="CHEBI:48828"/>
    </ligand>
</feature>
<keyword evidence="4" id="KW-1185">Reference proteome</keyword>
<dbReference type="GO" id="GO:0016852">
    <property type="term" value="F:sirohydrochlorin cobaltochelatase activity"/>
    <property type="evidence" value="ECO:0007669"/>
    <property type="project" value="InterPro"/>
</dbReference>
<keyword evidence="2" id="KW-0170">Cobalt</keyword>
<feature type="binding site" evidence="2">
    <location>
        <position position="151"/>
    </location>
    <ligand>
        <name>Co(2+)</name>
        <dbReference type="ChEBI" id="CHEBI:48828"/>
    </ligand>
</feature>
<keyword evidence="2" id="KW-0479">Metal-binding</keyword>
<dbReference type="Proteomes" id="UP000199409">
    <property type="component" value="Unassembled WGS sequence"/>
</dbReference>
<sequence>MSMTVSAPATASENTEKPAIVLVAFGTSVDTARPVFDYINDKACERYAGYDVQWAFTSQFIIDKLKKQGIVTRNVEEVVADLRKQGKKNIVFQSLHVVPGQEYRSVVDVDMHGLNVAFGDALMTSAADIAAVVDALGKDIDAQQPTVIVAHGNDHHSEFNQQLVAFAKTIEPQYPNLVVASVEGQPGITPLQKIKVLSEEIGTVKFVPLMIVAGDHIMNDVMGDEEDSWKKIIQADKSVCSQSLGWNDAILEIYFNHLDQAMQTLEEGRG</sequence>
<reference evidence="3 4" key="1">
    <citation type="submission" date="2016-10" db="EMBL/GenBank/DDBJ databases">
        <authorList>
            <person name="de Groot N.N."/>
        </authorList>
    </citation>
    <scope>NUCLEOTIDE SEQUENCE [LARGE SCALE GENOMIC DNA]</scope>
    <source>
        <strain evidence="3 4">DSM 7343</strain>
    </source>
</reference>
<evidence type="ECO:0000313" key="3">
    <source>
        <dbReference type="EMBL" id="SEA35636.1"/>
    </source>
</evidence>
<feature type="binding site" evidence="2">
    <location>
        <position position="216"/>
    </location>
    <ligand>
        <name>Co(2+)</name>
        <dbReference type="ChEBI" id="CHEBI:48828"/>
    </ligand>
</feature>
<gene>
    <name evidence="3" type="ORF">SAMN05660420_01852</name>
</gene>
<dbReference type="RefSeq" id="WP_175498335.1">
    <property type="nucleotide sequence ID" value="NZ_FNQN01000005.1"/>
</dbReference>